<dbReference type="InterPro" id="IPR029063">
    <property type="entry name" value="SAM-dependent_MTases_sf"/>
</dbReference>
<dbReference type="InterPro" id="IPR010743">
    <property type="entry name" value="Methionine_synth_MetW"/>
</dbReference>
<keyword evidence="2" id="KW-1185">Reference proteome</keyword>
<evidence type="ECO:0000313" key="1">
    <source>
        <dbReference type="EMBL" id="EIT69082.1"/>
    </source>
</evidence>
<proteinExistence type="predicted"/>
<dbReference type="CDD" id="cd02440">
    <property type="entry name" value="AdoMet_MTases"/>
    <property type="match status" value="1"/>
</dbReference>
<gene>
    <name evidence="1" type="ORF">WQQ_26640</name>
</gene>
<dbReference type="Gene3D" id="3.40.50.150">
    <property type="entry name" value="Vaccinia Virus protein VP39"/>
    <property type="match status" value="1"/>
</dbReference>
<dbReference type="EMBL" id="AKGD01000002">
    <property type="protein sequence ID" value="EIT69082.1"/>
    <property type="molecule type" value="Genomic_DNA"/>
</dbReference>
<dbReference type="NCBIfam" id="TIGR02081">
    <property type="entry name" value="metW"/>
    <property type="match status" value="1"/>
</dbReference>
<dbReference type="RefSeq" id="WP_007185605.1">
    <property type="nucleotide sequence ID" value="NZ_AKGD01000002.1"/>
</dbReference>
<reference evidence="1 2" key="1">
    <citation type="journal article" date="2012" name="J. Bacteriol.">
        <title>Genome Sequence of n-Alkane-Degrading Hydrocarboniphaga effusa Strain AP103T (ATCC BAA-332T).</title>
        <authorList>
            <person name="Chang H.K."/>
            <person name="Zylstra G.J."/>
            <person name="Chae J.C."/>
        </authorList>
    </citation>
    <scope>NUCLEOTIDE SEQUENCE [LARGE SCALE GENOMIC DNA]</scope>
    <source>
        <strain evidence="1 2">AP103</strain>
    </source>
</reference>
<dbReference type="Pfam" id="PF07021">
    <property type="entry name" value="MetW"/>
    <property type="match status" value="1"/>
</dbReference>
<protein>
    <submittedName>
        <fullName evidence="1">Methionine biosynthesis protein MetW</fullName>
    </submittedName>
</protein>
<evidence type="ECO:0000313" key="2">
    <source>
        <dbReference type="Proteomes" id="UP000003704"/>
    </source>
</evidence>
<dbReference type="OrthoDB" id="9792690at2"/>
<name>I7ZBQ9_9GAMM</name>
<comment type="caution">
    <text evidence="1">The sequence shown here is derived from an EMBL/GenBank/DDBJ whole genome shotgun (WGS) entry which is preliminary data.</text>
</comment>
<organism evidence="1 2">
    <name type="scientific">Hydrocarboniphaga effusa AP103</name>
    <dbReference type="NCBI Taxonomy" id="1172194"/>
    <lineage>
        <taxon>Bacteria</taxon>
        <taxon>Pseudomonadati</taxon>
        <taxon>Pseudomonadota</taxon>
        <taxon>Gammaproteobacteria</taxon>
        <taxon>Nevskiales</taxon>
        <taxon>Nevskiaceae</taxon>
        <taxon>Hydrocarboniphaga</taxon>
    </lineage>
</organism>
<dbReference type="SUPFAM" id="SSF53335">
    <property type="entry name" value="S-adenosyl-L-methionine-dependent methyltransferases"/>
    <property type="match status" value="1"/>
</dbReference>
<dbReference type="Proteomes" id="UP000003704">
    <property type="component" value="Unassembled WGS sequence"/>
</dbReference>
<sequence>MTAALRRDLAILSEWIKPGSRVLDLGCGDGKLLAHLAEQRQTHGYGIEIDVGKVAKCIEAGVNVIQGDIDEGLRDFEDNSFDYVLLTQTLQALQRPDDVIDDILRVGRTAIVTFPNFGHWRVRMALALGRMPMTRSLPATWYDTPNIHLCTVADFEALCAERGWRIERRRLLNSQHLEGTSIRLLPNLFSEIAIYLLQQGKPPSRNT</sequence>
<dbReference type="STRING" id="1172194.WQQ_26640"/>
<accession>I7ZBQ9</accession>
<dbReference type="AlphaFoldDB" id="I7ZBQ9"/>